<comment type="caution">
    <text evidence="1">The sequence shown here is derived from an EMBL/GenBank/DDBJ whole genome shotgun (WGS) entry which is preliminary data.</text>
</comment>
<dbReference type="Proteomes" id="UP000518315">
    <property type="component" value="Unassembled WGS sequence"/>
</dbReference>
<dbReference type="AlphaFoldDB" id="A0A7W5BMT1"/>
<organism evidence="1 2">
    <name type="scientific">Rhizobium pisi</name>
    <dbReference type="NCBI Taxonomy" id="574561"/>
    <lineage>
        <taxon>Bacteria</taxon>
        <taxon>Pseudomonadati</taxon>
        <taxon>Pseudomonadota</taxon>
        <taxon>Alphaproteobacteria</taxon>
        <taxon>Hyphomicrobiales</taxon>
        <taxon>Rhizobiaceae</taxon>
        <taxon>Rhizobium/Agrobacterium group</taxon>
        <taxon>Rhizobium</taxon>
    </lineage>
</organism>
<name>A0A7W5BMT1_9HYPH</name>
<evidence type="ECO:0000313" key="2">
    <source>
        <dbReference type="Proteomes" id="UP000518315"/>
    </source>
</evidence>
<gene>
    <name evidence="1" type="ORF">FHS26_003570</name>
</gene>
<sequence>MAESYSGGRCGTVRCRYSEISVVPETNDSNS</sequence>
<accession>A0A7W5BMT1</accession>
<proteinExistence type="predicted"/>
<reference evidence="1 2" key="1">
    <citation type="submission" date="2020-08" db="EMBL/GenBank/DDBJ databases">
        <title>Genomic Encyclopedia of Type Strains, Phase III (KMG-III): the genomes of soil and plant-associated and newly described type strains.</title>
        <authorList>
            <person name="Whitman W."/>
        </authorList>
    </citation>
    <scope>NUCLEOTIDE SEQUENCE [LARGE SCALE GENOMIC DNA]</scope>
    <source>
        <strain evidence="1 2">CECT 4113</strain>
    </source>
</reference>
<protein>
    <submittedName>
        <fullName evidence="1">Uncharacterized protein</fullName>
    </submittedName>
</protein>
<evidence type="ECO:0000313" key="1">
    <source>
        <dbReference type="EMBL" id="MBB3135824.1"/>
    </source>
</evidence>
<dbReference type="EMBL" id="JACHXH010000011">
    <property type="protein sequence ID" value="MBB3135824.1"/>
    <property type="molecule type" value="Genomic_DNA"/>
</dbReference>
<keyword evidence="2" id="KW-1185">Reference proteome</keyword>